<comment type="caution">
    <text evidence="2">The sequence shown here is derived from an EMBL/GenBank/DDBJ whole genome shotgun (WGS) entry which is preliminary data.</text>
</comment>
<dbReference type="EMBL" id="JAEPRE010000006">
    <property type="protein sequence ID" value="KAG2237386.1"/>
    <property type="molecule type" value="Genomic_DNA"/>
</dbReference>
<evidence type="ECO:0000313" key="2">
    <source>
        <dbReference type="EMBL" id="KAG2237386.1"/>
    </source>
</evidence>
<reference evidence="2" key="1">
    <citation type="submission" date="2021-01" db="EMBL/GenBank/DDBJ databases">
        <title>Metabolic potential, ecology and presence of endohyphal bacteria is reflected in genomic diversity of Mucoromycotina.</title>
        <authorList>
            <person name="Muszewska A."/>
            <person name="Okrasinska A."/>
            <person name="Steczkiewicz K."/>
            <person name="Drgas O."/>
            <person name="Orlowska M."/>
            <person name="Perlinska-Lenart U."/>
            <person name="Aleksandrzak-Piekarczyk T."/>
            <person name="Szatraj K."/>
            <person name="Zielenkiewicz U."/>
            <person name="Pilsyk S."/>
            <person name="Malc E."/>
            <person name="Mieczkowski P."/>
            <person name="Kruszewska J.S."/>
            <person name="Biernat P."/>
            <person name="Pawlowska J."/>
        </authorList>
    </citation>
    <scope>NUCLEOTIDE SEQUENCE</scope>
    <source>
        <strain evidence="2">WA0000018081</strain>
    </source>
</reference>
<evidence type="ECO:0000256" key="1">
    <source>
        <dbReference type="SAM" id="SignalP"/>
    </source>
</evidence>
<organism evidence="2 3">
    <name type="scientific">Thamnidium elegans</name>
    <dbReference type="NCBI Taxonomy" id="101142"/>
    <lineage>
        <taxon>Eukaryota</taxon>
        <taxon>Fungi</taxon>
        <taxon>Fungi incertae sedis</taxon>
        <taxon>Mucoromycota</taxon>
        <taxon>Mucoromycotina</taxon>
        <taxon>Mucoromycetes</taxon>
        <taxon>Mucorales</taxon>
        <taxon>Mucorineae</taxon>
        <taxon>Mucoraceae</taxon>
        <taxon>Thamnidium</taxon>
    </lineage>
</organism>
<proteinExistence type="predicted"/>
<feature type="chain" id="PRO_5034142330" description="RxLR effector protein" evidence="1">
    <location>
        <begin position="22"/>
        <end position="145"/>
    </location>
</feature>
<dbReference type="Proteomes" id="UP000613177">
    <property type="component" value="Unassembled WGS sequence"/>
</dbReference>
<evidence type="ECO:0008006" key="4">
    <source>
        <dbReference type="Google" id="ProtNLM"/>
    </source>
</evidence>
<keyword evidence="3" id="KW-1185">Reference proteome</keyword>
<accession>A0A8H7SYI2</accession>
<keyword evidence="1" id="KW-0732">Signal</keyword>
<protein>
    <recommendedName>
        <fullName evidence="4">RxLR effector protein</fullName>
    </recommendedName>
</protein>
<gene>
    <name evidence="2" type="ORF">INT48_009514</name>
</gene>
<feature type="signal peptide" evidence="1">
    <location>
        <begin position="1"/>
        <end position="21"/>
    </location>
</feature>
<name>A0A8H7SYI2_9FUNG</name>
<evidence type="ECO:0000313" key="3">
    <source>
        <dbReference type="Proteomes" id="UP000613177"/>
    </source>
</evidence>
<dbReference type="AlphaFoldDB" id="A0A8H7SYI2"/>
<sequence>MFIRFATLSLIVAVALSSVSAARSNVASVDVASNPSGAKLALPVMRTSLNRRKVASLLERRISACDHHNHKNYHHGDDIKYHRRPRYHHFCPEEAGPYCGEPDEYEEYDHYDYDDDEYYECDECDECEDDDFGYLSWEDYEDETT</sequence>